<dbReference type="EMBL" id="GBRH01226044">
    <property type="protein sequence ID" value="JAD71851.1"/>
    <property type="molecule type" value="Transcribed_RNA"/>
</dbReference>
<dbReference type="AlphaFoldDB" id="A0A0A9C8E8"/>
<accession>A0A0A9C8E8</accession>
<protein>
    <submittedName>
        <fullName evidence="1">Uncharacterized protein</fullName>
    </submittedName>
</protein>
<sequence length="21" mass="2403">MMLSTLYSEFCFCHCTGTISQ</sequence>
<reference evidence="1" key="1">
    <citation type="submission" date="2014-09" db="EMBL/GenBank/DDBJ databases">
        <authorList>
            <person name="Magalhaes I.L.F."/>
            <person name="Oliveira U."/>
            <person name="Santos F.R."/>
            <person name="Vidigal T.H.D.A."/>
            <person name="Brescovit A.D."/>
            <person name="Santos A.J."/>
        </authorList>
    </citation>
    <scope>NUCLEOTIDE SEQUENCE</scope>
    <source>
        <tissue evidence="1">Shoot tissue taken approximately 20 cm above the soil surface</tissue>
    </source>
</reference>
<reference evidence="1" key="2">
    <citation type="journal article" date="2015" name="Data Brief">
        <title>Shoot transcriptome of the giant reed, Arundo donax.</title>
        <authorList>
            <person name="Barrero R.A."/>
            <person name="Guerrero F.D."/>
            <person name="Moolhuijzen P."/>
            <person name="Goolsby J.A."/>
            <person name="Tidwell J."/>
            <person name="Bellgard S.E."/>
            <person name="Bellgard M.I."/>
        </authorList>
    </citation>
    <scope>NUCLEOTIDE SEQUENCE</scope>
    <source>
        <tissue evidence="1">Shoot tissue taken approximately 20 cm above the soil surface</tissue>
    </source>
</reference>
<proteinExistence type="predicted"/>
<evidence type="ECO:0000313" key="1">
    <source>
        <dbReference type="EMBL" id="JAD71851.1"/>
    </source>
</evidence>
<organism evidence="1">
    <name type="scientific">Arundo donax</name>
    <name type="common">Giant reed</name>
    <name type="synonym">Donax arundinaceus</name>
    <dbReference type="NCBI Taxonomy" id="35708"/>
    <lineage>
        <taxon>Eukaryota</taxon>
        <taxon>Viridiplantae</taxon>
        <taxon>Streptophyta</taxon>
        <taxon>Embryophyta</taxon>
        <taxon>Tracheophyta</taxon>
        <taxon>Spermatophyta</taxon>
        <taxon>Magnoliopsida</taxon>
        <taxon>Liliopsida</taxon>
        <taxon>Poales</taxon>
        <taxon>Poaceae</taxon>
        <taxon>PACMAD clade</taxon>
        <taxon>Arundinoideae</taxon>
        <taxon>Arundineae</taxon>
        <taxon>Arundo</taxon>
    </lineage>
</organism>
<name>A0A0A9C8E8_ARUDO</name>